<name>A0A8J6QR57_9BACT</name>
<dbReference type="InterPro" id="IPR003749">
    <property type="entry name" value="ThiS/MoaD-like"/>
</dbReference>
<dbReference type="SUPFAM" id="SSF54285">
    <property type="entry name" value="MoaD/ThiS"/>
    <property type="match status" value="1"/>
</dbReference>
<accession>A0A8J6QR57</accession>
<dbReference type="EMBL" id="JACWUN010000022">
    <property type="protein sequence ID" value="MBD1401816.1"/>
    <property type="molecule type" value="Genomic_DNA"/>
</dbReference>
<organism evidence="1 2">
    <name type="scientific">Pelovirga terrestris</name>
    <dbReference type="NCBI Taxonomy" id="2771352"/>
    <lineage>
        <taxon>Bacteria</taxon>
        <taxon>Pseudomonadati</taxon>
        <taxon>Thermodesulfobacteriota</taxon>
        <taxon>Desulfuromonadia</taxon>
        <taxon>Geobacterales</taxon>
        <taxon>Geobacteraceae</taxon>
        <taxon>Pelovirga</taxon>
    </lineage>
</organism>
<dbReference type="Proteomes" id="UP000632828">
    <property type="component" value="Unassembled WGS sequence"/>
</dbReference>
<protein>
    <submittedName>
        <fullName evidence="1">MoaD/ThiS family protein</fullName>
    </submittedName>
</protein>
<evidence type="ECO:0000313" key="1">
    <source>
        <dbReference type="EMBL" id="MBD1401816.1"/>
    </source>
</evidence>
<proteinExistence type="predicted"/>
<comment type="caution">
    <text evidence="1">The sequence shown here is derived from an EMBL/GenBank/DDBJ whole genome shotgun (WGS) entry which is preliminary data.</text>
</comment>
<dbReference type="Pfam" id="PF02597">
    <property type="entry name" value="ThiS"/>
    <property type="match status" value="1"/>
</dbReference>
<evidence type="ECO:0000313" key="2">
    <source>
        <dbReference type="Proteomes" id="UP000632828"/>
    </source>
</evidence>
<dbReference type="InterPro" id="IPR012675">
    <property type="entry name" value="Beta-grasp_dom_sf"/>
</dbReference>
<dbReference type="InterPro" id="IPR016155">
    <property type="entry name" value="Mopterin_synth/thiamin_S_b"/>
</dbReference>
<gene>
    <name evidence="1" type="ORF">ICT70_14230</name>
</gene>
<reference evidence="1" key="1">
    <citation type="submission" date="2020-09" db="EMBL/GenBank/DDBJ databases">
        <title>Pelobacter alkaliphilus sp. nov., a novel anaerobic arsenate-reducing bacterium from terrestrial mud volcano.</title>
        <authorList>
            <person name="Khomyakova M.A."/>
            <person name="Merkel A.Y."/>
            <person name="Slobodkin A.I."/>
        </authorList>
    </citation>
    <scope>NUCLEOTIDE SEQUENCE</scope>
    <source>
        <strain evidence="1">M08fum</strain>
    </source>
</reference>
<keyword evidence="2" id="KW-1185">Reference proteome</keyword>
<sequence length="74" mass="8226">MKITVKLFASFRIGRFDREIREYPQATTVGDVVRDLQIPEAKVGILLLNFVHVDLQRQLADGDALSIFPLVGGG</sequence>
<dbReference type="Gene3D" id="3.10.20.30">
    <property type="match status" value="1"/>
</dbReference>
<dbReference type="AlphaFoldDB" id="A0A8J6QR57"/>